<organism evidence="7 8">
    <name type="scientific">Rosa chinensis</name>
    <name type="common">China rose</name>
    <dbReference type="NCBI Taxonomy" id="74649"/>
    <lineage>
        <taxon>Eukaryota</taxon>
        <taxon>Viridiplantae</taxon>
        <taxon>Streptophyta</taxon>
        <taxon>Embryophyta</taxon>
        <taxon>Tracheophyta</taxon>
        <taxon>Spermatophyta</taxon>
        <taxon>Magnoliopsida</taxon>
        <taxon>eudicotyledons</taxon>
        <taxon>Gunneridae</taxon>
        <taxon>Pentapetalae</taxon>
        <taxon>rosids</taxon>
        <taxon>fabids</taxon>
        <taxon>Rosales</taxon>
        <taxon>Rosaceae</taxon>
        <taxon>Rosoideae</taxon>
        <taxon>Rosoideae incertae sedis</taxon>
        <taxon>Rosa</taxon>
    </lineage>
</organism>
<keyword evidence="5 6" id="KW-0472">Membrane</keyword>
<dbReference type="InterPro" id="IPR008010">
    <property type="entry name" value="Tatp1"/>
</dbReference>
<dbReference type="GO" id="GO:0005789">
    <property type="term" value="C:endoplasmic reticulum membrane"/>
    <property type="evidence" value="ECO:0007669"/>
    <property type="project" value="TreeGrafter"/>
</dbReference>
<evidence type="ECO:0000256" key="6">
    <source>
        <dbReference type="SAM" id="Phobius"/>
    </source>
</evidence>
<dbReference type="AlphaFoldDB" id="A0A2P6QQC0"/>
<feature type="transmembrane region" description="Helical" evidence="6">
    <location>
        <begin position="12"/>
        <end position="32"/>
    </location>
</feature>
<name>A0A2P6QQC0_ROSCH</name>
<evidence type="ECO:0000256" key="2">
    <source>
        <dbReference type="ARBA" id="ARBA00008803"/>
    </source>
</evidence>
<proteinExistence type="inferred from homology"/>
<gene>
    <name evidence="7" type="ORF">RchiOBHm_Chr4g0390701</name>
</gene>
<accession>A0A2P6QQC0</accession>
<reference evidence="7 8" key="1">
    <citation type="journal article" date="2018" name="Nat. Genet.">
        <title>The Rosa genome provides new insights in the design of modern roses.</title>
        <authorList>
            <person name="Bendahmane M."/>
        </authorList>
    </citation>
    <scope>NUCLEOTIDE SEQUENCE [LARGE SCALE GENOMIC DNA]</scope>
    <source>
        <strain evidence="8">cv. Old Blush</strain>
    </source>
</reference>
<sequence length="73" mass="8675">MCSSDIVRKTFIAWYTLNAGVVFVCEMIIDIVKHSFIAKFNDIKPFAYSEFLEGPMQAEWDWRFERWKCGTRT</sequence>
<dbReference type="Proteomes" id="UP000238479">
    <property type="component" value="Chromosome 4"/>
</dbReference>
<comment type="subcellular location">
    <subcellularLocation>
        <location evidence="1">Membrane</location>
        <topology evidence="1">Multi-pass membrane protein</topology>
    </subcellularLocation>
</comment>
<evidence type="ECO:0000313" key="8">
    <source>
        <dbReference type="Proteomes" id="UP000238479"/>
    </source>
</evidence>
<dbReference type="PANTHER" id="PTHR13317:SF4">
    <property type="entry name" value="TRANSMEMBRANE ANTERIOR POSTERIOR TRANSFORMATION PROTEIN 1 HOMOLOG"/>
    <property type="match status" value="1"/>
</dbReference>
<dbReference type="Gramene" id="PRQ36366">
    <property type="protein sequence ID" value="PRQ36366"/>
    <property type="gene ID" value="RchiOBHm_Chr4g0390701"/>
</dbReference>
<keyword evidence="4 6" id="KW-1133">Transmembrane helix</keyword>
<dbReference type="STRING" id="74649.A0A2P6QQC0"/>
<keyword evidence="3 6" id="KW-0812">Transmembrane</keyword>
<comment type="caution">
    <text evidence="7">The sequence shown here is derived from an EMBL/GenBank/DDBJ whole genome shotgun (WGS) entry which is preliminary data.</text>
</comment>
<dbReference type="Pfam" id="PF05346">
    <property type="entry name" value="DUF747"/>
    <property type="match status" value="1"/>
</dbReference>
<evidence type="ECO:0000256" key="1">
    <source>
        <dbReference type="ARBA" id="ARBA00004141"/>
    </source>
</evidence>
<dbReference type="PANTHER" id="PTHR13317">
    <property type="entry name" value="TRANSMEMBRANE ANTERIOR POSTERIOR TRANSFORMATION PROTEIN 1 HOMOLOG"/>
    <property type="match status" value="1"/>
</dbReference>
<protein>
    <submittedName>
        <fullName evidence="7">Putative Tapt1 family protein</fullName>
    </submittedName>
</protein>
<evidence type="ECO:0000256" key="3">
    <source>
        <dbReference type="ARBA" id="ARBA00022692"/>
    </source>
</evidence>
<evidence type="ECO:0000313" key="7">
    <source>
        <dbReference type="EMBL" id="PRQ36366.1"/>
    </source>
</evidence>
<evidence type="ECO:0000256" key="5">
    <source>
        <dbReference type="ARBA" id="ARBA00023136"/>
    </source>
</evidence>
<keyword evidence="8" id="KW-1185">Reference proteome</keyword>
<dbReference type="EMBL" id="PDCK01000042">
    <property type="protein sequence ID" value="PRQ36366.1"/>
    <property type="molecule type" value="Genomic_DNA"/>
</dbReference>
<comment type="similarity">
    <text evidence="2">Belongs to the TAPT1 family.</text>
</comment>
<evidence type="ECO:0000256" key="4">
    <source>
        <dbReference type="ARBA" id="ARBA00022989"/>
    </source>
</evidence>